<name>A0ABP8W7Q6_9MICO</name>
<evidence type="ECO:0000256" key="3">
    <source>
        <dbReference type="ARBA" id="ARBA00023110"/>
    </source>
</evidence>
<dbReference type="PROSITE" id="PS51257">
    <property type="entry name" value="PROKAR_LIPOPROTEIN"/>
    <property type="match status" value="1"/>
</dbReference>
<accession>A0ABP8W7Q6</accession>
<dbReference type="SUPFAM" id="SSF54534">
    <property type="entry name" value="FKBP-like"/>
    <property type="match status" value="1"/>
</dbReference>
<dbReference type="EMBL" id="BAABLM010000010">
    <property type="protein sequence ID" value="GAA4683702.1"/>
    <property type="molecule type" value="Genomic_DNA"/>
</dbReference>
<gene>
    <name evidence="8" type="ORF">GCM10025780_31810</name>
</gene>
<protein>
    <recommendedName>
        <fullName evidence="2 5">peptidylprolyl isomerase</fullName>
        <ecNumber evidence="2 5">5.2.1.8</ecNumber>
    </recommendedName>
</protein>
<comment type="caution">
    <text evidence="8">The sequence shown here is derived from an EMBL/GenBank/DDBJ whole genome shotgun (WGS) entry which is preliminary data.</text>
</comment>
<comment type="catalytic activity">
    <reaction evidence="1 5">
        <text>[protein]-peptidylproline (omega=180) = [protein]-peptidylproline (omega=0)</text>
        <dbReference type="Rhea" id="RHEA:16237"/>
        <dbReference type="Rhea" id="RHEA-COMP:10747"/>
        <dbReference type="Rhea" id="RHEA-COMP:10748"/>
        <dbReference type="ChEBI" id="CHEBI:83833"/>
        <dbReference type="ChEBI" id="CHEBI:83834"/>
        <dbReference type="EC" id="5.2.1.8"/>
    </reaction>
</comment>
<dbReference type="Proteomes" id="UP001501295">
    <property type="component" value="Unassembled WGS sequence"/>
</dbReference>
<evidence type="ECO:0000259" key="7">
    <source>
        <dbReference type="PROSITE" id="PS50059"/>
    </source>
</evidence>
<organism evidence="8 9">
    <name type="scientific">Frondihabitans cladoniiphilus</name>
    <dbReference type="NCBI Taxonomy" id="715785"/>
    <lineage>
        <taxon>Bacteria</taxon>
        <taxon>Bacillati</taxon>
        <taxon>Actinomycetota</taxon>
        <taxon>Actinomycetes</taxon>
        <taxon>Micrococcales</taxon>
        <taxon>Microbacteriaceae</taxon>
        <taxon>Frondihabitans</taxon>
    </lineage>
</organism>
<evidence type="ECO:0000256" key="6">
    <source>
        <dbReference type="SAM" id="SignalP"/>
    </source>
</evidence>
<evidence type="ECO:0000256" key="5">
    <source>
        <dbReference type="PROSITE-ProRule" id="PRU00277"/>
    </source>
</evidence>
<dbReference type="InterPro" id="IPR001179">
    <property type="entry name" value="PPIase_FKBP_dom"/>
</dbReference>
<keyword evidence="4 5" id="KW-0413">Isomerase</keyword>
<dbReference type="InterPro" id="IPR046357">
    <property type="entry name" value="PPIase_dom_sf"/>
</dbReference>
<dbReference type="EC" id="5.2.1.8" evidence="2 5"/>
<dbReference type="PANTHER" id="PTHR45779:SF7">
    <property type="entry name" value="PEPTIDYLPROLYL ISOMERASE"/>
    <property type="match status" value="1"/>
</dbReference>
<dbReference type="InterPro" id="IPR044609">
    <property type="entry name" value="FKBP2/11"/>
</dbReference>
<reference evidence="9" key="1">
    <citation type="journal article" date="2019" name="Int. J. Syst. Evol. Microbiol.">
        <title>The Global Catalogue of Microorganisms (GCM) 10K type strain sequencing project: providing services to taxonomists for standard genome sequencing and annotation.</title>
        <authorList>
            <consortium name="The Broad Institute Genomics Platform"/>
            <consortium name="The Broad Institute Genome Sequencing Center for Infectious Disease"/>
            <person name="Wu L."/>
            <person name="Ma J."/>
        </authorList>
    </citation>
    <scope>NUCLEOTIDE SEQUENCE [LARGE SCALE GENOMIC DNA]</scope>
    <source>
        <strain evidence="9">JCM 18956</strain>
    </source>
</reference>
<proteinExistence type="predicted"/>
<evidence type="ECO:0000313" key="8">
    <source>
        <dbReference type="EMBL" id="GAA4683702.1"/>
    </source>
</evidence>
<evidence type="ECO:0000313" key="9">
    <source>
        <dbReference type="Proteomes" id="UP001501295"/>
    </source>
</evidence>
<dbReference type="PROSITE" id="PS50059">
    <property type="entry name" value="FKBP_PPIASE"/>
    <property type="match status" value="1"/>
</dbReference>
<dbReference type="Gene3D" id="3.10.50.40">
    <property type="match status" value="1"/>
</dbReference>
<sequence>MPTMKFTKALAAAAAVGVVVSLALAGCSSSSTTSSESCSGGTASGSVSDSIKATGDFGKAPTVKFDKGLSTKTTQKSTLIQGKGALVEKGDPVIFQVSLYDGKTGAKATATDYTSSGTYLVAGPATSLGALSEGLTCSHVGDRIAIAGSAKDSTDGQGISTYKIGATDSVVFVADILKAFPSRATGTAEKPVAGQSTVKLAKDGAPTITVPTTPAPTTLQSTTLIKGKGAAIKAGDSLMMQYTGVTYADGKVFDSSWTKGQPFVGSLTKGQLIDGWVDGLAGKTVGSQVLLTIPPAEGYGDQAQTGIPAGSTLVFVIDVLGKVG</sequence>
<feature type="domain" description="PPIase FKBP-type" evidence="7">
    <location>
        <begin position="235"/>
        <end position="323"/>
    </location>
</feature>
<dbReference type="PANTHER" id="PTHR45779">
    <property type="entry name" value="PEPTIDYLPROLYL ISOMERASE"/>
    <property type="match status" value="1"/>
</dbReference>
<dbReference type="GO" id="GO:0016853">
    <property type="term" value="F:isomerase activity"/>
    <property type="evidence" value="ECO:0007669"/>
    <property type="project" value="UniProtKB-KW"/>
</dbReference>
<feature type="chain" id="PRO_5046146345" description="peptidylprolyl isomerase" evidence="6">
    <location>
        <begin position="26"/>
        <end position="324"/>
    </location>
</feature>
<keyword evidence="9" id="KW-1185">Reference proteome</keyword>
<evidence type="ECO:0000256" key="2">
    <source>
        <dbReference type="ARBA" id="ARBA00013194"/>
    </source>
</evidence>
<evidence type="ECO:0000256" key="4">
    <source>
        <dbReference type="ARBA" id="ARBA00023235"/>
    </source>
</evidence>
<evidence type="ECO:0000256" key="1">
    <source>
        <dbReference type="ARBA" id="ARBA00000971"/>
    </source>
</evidence>
<feature type="signal peptide" evidence="6">
    <location>
        <begin position="1"/>
        <end position="25"/>
    </location>
</feature>
<keyword evidence="3 5" id="KW-0697">Rotamase</keyword>
<dbReference type="Pfam" id="PF00254">
    <property type="entry name" value="FKBP_C"/>
    <property type="match status" value="1"/>
</dbReference>
<keyword evidence="6" id="KW-0732">Signal</keyword>